<keyword evidence="1" id="KW-0723">Serine/threonine-protein kinase</keyword>
<keyword evidence="8" id="KW-1185">Reference proteome</keyword>
<dbReference type="GO" id="GO:0005634">
    <property type="term" value="C:nucleus"/>
    <property type="evidence" value="ECO:0007669"/>
    <property type="project" value="TreeGrafter"/>
</dbReference>
<dbReference type="GO" id="GO:0070507">
    <property type="term" value="P:regulation of microtubule cytoskeleton organization"/>
    <property type="evidence" value="ECO:0007669"/>
    <property type="project" value="TreeGrafter"/>
</dbReference>
<evidence type="ECO:0000313" key="8">
    <source>
        <dbReference type="Proteomes" id="UP001152795"/>
    </source>
</evidence>
<feature type="compositionally biased region" description="Low complexity" evidence="6">
    <location>
        <begin position="101"/>
        <end position="122"/>
    </location>
</feature>
<gene>
    <name evidence="7" type="ORF">PACLA_8A009942</name>
</gene>
<reference evidence="7" key="1">
    <citation type="submission" date="2020-04" db="EMBL/GenBank/DDBJ databases">
        <authorList>
            <person name="Alioto T."/>
            <person name="Alioto T."/>
            <person name="Gomez Garrido J."/>
        </authorList>
    </citation>
    <scope>NUCLEOTIDE SEQUENCE</scope>
    <source>
        <strain evidence="7">A484AB</strain>
    </source>
</reference>
<dbReference type="GO" id="GO:0090090">
    <property type="term" value="P:negative regulation of canonical Wnt signaling pathway"/>
    <property type="evidence" value="ECO:0007669"/>
    <property type="project" value="TreeGrafter"/>
</dbReference>
<sequence>MNPHYTEFKFPQIKPHPWSKVFRPRVPPEATLLCSKLLEYTPSRRLSPVEACAHNFFAELRDANTRLPNGRELPPLFNFSSAELAIKPALNATLIPSHAKNTSAATNSSTDSPTSSPSTSSTALMDGGIQCNNKFSNNQSL</sequence>
<dbReference type="SUPFAM" id="SSF56112">
    <property type="entry name" value="Protein kinase-like (PK-like)"/>
    <property type="match status" value="1"/>
</dbReference>
<dbReference type="PANTHER" id="PTHR24057">
    <property type="entry name" value="GLYCOGEN SYNTHASE KINASE-3 ALPHA"/>
    <property type="match status" value="1"/>
</dbReference>
<evidence type="ECO:0000313" key="7">
    <source>
        <dbReference type="EMBL" id="CAB4005352.1"/>
    </source>
</evidence>
<dbReference type="GO" id="GO:0005524">
    <property type="term" value="F:ATP binding"/>
    <property type="evidence" value="ECO:0007669"/>
    <property type="project" value="UniProtKB-KW"/>
</dbReference>
<dbReference type="GO" id="GO:0005829">
    <property type="term" value="C:cytosol"/>
    <property type="evidence" value="ECO:0007669"/>
    <property type="project" value="TreeGrafter"/>
</dbReference>
<dbReference type="InterPro" id="IPR050591">
    <property type="entry name" value="GSK-3"/>
</dbReference>
<evidence type="ECO:0000256" key="4">
    <source>
        <dbReference type="ARBA" id="ARBA00022777"/>
    </source>
</evidence>
<evidence type="ECO:0000256" key="6">
    <source>
        <dbReference type="SAM" id="MobiDB-lite"/>
    </source>
</evidence>
<dbReference type="Gene3D" id="1.10.510.10">
    <property type="entry name" value="Transferase(Phosphotransferase) domain 1"/>
    <property type="match status" value="1"/>
</dbReference>
<dbReference type="GO" id="GO:0004674">
    <property type="term" value="F:protein serine/threonine kinase activity"/>
    <property type="evidence" value="ECO:0007669"/>
    <property type="project" value="UniProtKB-KW"/>
</dbReference>
<evidence type="ECO:0000256" key="1">
    <source>
        <dbReference type="ARBA" id="ARBA00022527"/>
    </source>
</evidence>
<dbReference type="OrthoDB" id="272141at2759"/>
<name>A0A7D9EBL6_PARCT</name>
<evidence type="ECO:0000256" key="2">
    <source>
        <dbReference type="ARBA" id="ARBA00022679"/>
    </source>
</evidence>
<dbReference type="GO" id="GO:0007165">
    <property type="term" value="P:signal transduction"/>
    <property type="evidence" value="ECO:0007669"/>
    <property type="project" value="TreeGrafter"/>
</dbReference>
<feature type="region of interest" description="Disordered" evidence="6">
    <location>
        <begin position="100"/>
        <end position="129"/>
    </location>
</feature>
<keyword evidence="2" id="KW-0808">Transferase</keyword>
<dbReference type="Proteomes" id="UP001152795">
    <property type="component" value="Unassembled WGS sequence"/>
</dbReference>
<keyword evidence="4 7" id="KW-0418">Kinase</keyword>
<proteinExistence type="predicted"/>
<keyword evidence="3" id="KW-0547">Nucleotide-binding</keyword>
<protein>
    <submittedName>
        <fullName evidence="7">Glycogen synthase kinase-3 beta-like</fullName>
    </submittedName>
</protein>
<dbReference type="GO" id="GO:0030154">
    <property type="term" value="P:cell differentiation"/>
    <property type="evidence" value="ECO:0007669"/>
    <property type="project" value="TreeGrafter"/>
</dbReference>
<dbReference type="InterPro" id="IPR011009">
    <property type="entry name" value="Kinase-like_dom_sf"/>
</dbReference>
<evidence type="ECO:0000256" key="5">
    <source>
        <dbReference type="ARBA" id="ARBA00022840"/>
    </source>
</evidence>
<evidence type="ECO:0000256" key="3">
    <source>
        <dbReference type="ARBA" id="ARBA00022741"/>
    </source>
</evidence>
<dbReference type="EMBL" id="CACRXK020005171">
    <property type="protein sequence ID" value="CAB4005352.1"/>
    <property type="molecule type" value="Genomic_DNA"/>
</dbReference>
<dbReference type="PANTHER" id="PTHR24057:SF0">
    <property type="entry name" value="PROTEIN KINASE SHAGGY-RELATED"/>
    <property type="match status" value="1"/>
</dbReference>
<dbReference type="GO" id="GO:0032436">
    <property type="term" value="P:positive regulation of proteasomal ubiquitin-dependent protein catabolic process"/>
    <property type="evidence" value="ECO:0007669"/>
    <property type="project" value="TreeGrafter"/>
</dbReference>
<dbReference type="GO" id="GO:0030424">
    <property type="term" value="C:axon"/>
    <property type="evidence" value="ECO:0007669"/>
    <property type="project" value="TreeGrafter"/>
</dbReference>
<keyword evidence="5" id="KW-0067">ATP-binding</keyword>
<dbReference type="AlphaFoldDB" id="A0A7D9EBL6"/>
<organism evidence="7 8">
    <name type="scientific">Paramuricea clavata</name>
    <name type="common">Red gorgonian</name>
    <name type="synonym">Violescent sea-whip</name>
    <dbReference type="NCBI Taxonomy" id="317549"/>
    <lineage>
        <taxon>Eukaryota</taxon>
        <taxon>Metazoa</taxon>
        <taxon>Cnidaria</taxon>
        <taxon>Anthozoa</taxon>
        <taxon>Octocorallia</taxon>
        <taxon>Malacalcyonacea</taxon>
        <taxon>Plexauridae</taxon>
        <taxon>Paramuricea</taxon>
    </lineage>
</organism>
<comment type="caution">
    <text evidence="7">The sequence shown here is derived from an EMBL/GenBank/DDBJ whole genome shotgun (WGS) entry which is preliminary data.</text>
</comment>
<accession>A0A7D9EBL6</accession>